<dbReference type="Pfam" id="PF01121">
    <property type="entry name" value="CoaE"/>
    <property type="match status" value="1"/>
</dbReference>
<accession>A0A2N8Z8H0</accession>
<evidence type="ECO:0000256" key="1">
    <source>
        <dbReference type="ARBA" id="ARBA00009018"/>
    </source>
</evidence>
<comment type="function">
    <text evidence="8">Catalyzes the phosphorylation of the 3'-hydroxyl group of dephosphocoenzyme A to form coenzyme A.</text>
</comment>
<dbReference type="EC" id="2.7.1.24" evidence="8 9"/>
<dbReference type="FunFam" id="3.40.50.300:FF:000518">
    <property type="entry name" value="Dephospho-CoA kinase"/>
    <property type="match status" value="1"/>
</dbReference>
<dbReference type="UniPathway" id="UPA00241">
    <property type="reaction ID" value="UER00356"/>
</dbReference>
<evidence type="ECO:0000256" key="2">
    <source>
        <dbReference type="ARBA" id="ARBA00022490"/>
    </source>
</evidence>
<dbReference type="Gene3D" id="3.40.50.300">
    <property type="entry name" value="P-loop containing nucleotide triphosphate hydrolases"/>
    <property type="match status" value="1"/>
</dbReference>
<dbReference type="AlphaFoldDB" id="A0A2N8Z8H0"/>
<gene>
    <name evidence="8 10" type="primary">coaE</name>
    <name evidence="10" type="ORF">VTAP4600_A0249</name>
</gene>
<dbReference type="GO" id="GO:0005524">
    <property type="term" value="F:ATP binding"/>
    <property type="evidence" value="ECO:0007669"/>
    <property type="project" value="UniProtKB-UniRule"/>
</dbReference>
<dbReference type="Proteomes" id="UP000235828">
    <property type="component" value="Chromosome A"/>
</dbReference>
<dbReference type="SUPFAM" id="SSF52540">
    <property type="entry name" value="P-loop containing nucleoside triphosphate hydrolases"/>
    <property type="match status" value="1"/>
</dbReference>
<comment type="catalytic activity">
    <reaction evidence="8">
        <text>3'-dephospho-CoA + ATP = ADP + CoA + H(+)</text>
        <dbReference type="Rhea" id="RHEA:18245"/>
        <dbReference type="ChEBI" id="CHEBI:15378"/>
        <dbReference type="ChEBI" id="CHEBI:30616"/>
        <dbReference type="ChEBI" id="CHEBI:57287"/>
        <dbReference type="ChEBI" id="CHEBI:57328"/>
        <dbReference type="ChEBI" id="CHEBI:456216"/>
        <dbReference type="EC" id="2.7.1.24"/>
    </reaction>
</comment>
<dbReference type="EMBL" id="LT960611">
    <property type="protein sequence ID" value="SON48228.1"/>
    <property type="molecule type" value="Genomic_DNA"/>
</dbReference>
<dbReference type="OrthoDB" id="9812943at2"/>
<dbReference type="PANTHER" id="PTHR10695:SF46">
    <property type="entry name" value="BIFUNCTIONAL COENZYME A SYNTHASE-RELATED"/>
    <property type="match status" value="1"/>
</dbReference>
<keyword evidence="7 8" id="KW-0173">Coenzyme A biosynthesis</keyword>
<name>A0A2N8Z8H0_9VIBR</name>
<dbReference type="GO" id="GO:0005737">
    <property type="term" value="C:cytoplasm"/>
    <property type="evidence" value="ECO:0007669"/>
    <property type="project" value="UniProtKB-SubCell"/>
</dbReference>
<feature type="binding site" evidence="8">
    <location>
        <begin position="12"/>
        <end position="17"/>
    </location>
    <ligand>
        <name>ATP</name>
        <dbReference type="ChEBI" id="CHEBI:30616"/>
    </ligand>
</feature>
<evidence type="ECO:0000256" key="4">
    <source>
        <dbReference type="ARBA" id="ARBA00022741"/>
    </source>
</evidence>
<dbReference type="InterPro" id="IPR001977">
    <property type="entry name" value="Depp_CoAkinase"/>
</dbReference>
<keyword evidence="2 8" id="KW-0963">Cytoplasm</keyword>
<reference evidence="10 11" key="1">
    <citation type="submission" date="2017-10" db="EMBL/GenBank/DDBJ databases">
        <authorList>
            <person name="Banno H."/>
            <person name="Chua N.-H."/>
        </authorList>
    </citation>
    <scope>NUCLEOTIDE SEQUENCE [LARGE SCALE GENOMIC DNA]</scope>
    <source>
        <strain evidence="10">Vibrio tapetis CECT4600</strain>
    </source>
</reference>
<dbReference type="GO" id="GO:0004140">
    <property type="term" value="F:dephospho-CoA kinase activity"/>
    <property type="evidence" value="ECO:0007669"/>
    <property type="project" value="UniProtKB-UniRule"/>
</dbReference>
<organism evidence="10 11">
    <name type="scientific">Vibrio tapetis subsp. tapetis</name>
    <dbReference type="NCBI Taxonomy" id="1671868"/>
    <lineage>
        <taxon>Bacteria</taxon>
        <taxon>Pseudomonadati</taxon>
        <taxon>Pseudomonadota</taxon>
        <taxon>Gammaproteobacteria</taxon>
        <taxon>Vibrionales</taxon>
        <taxon>Vibrionaceae</taxon>
        <taxon>Vibrio</taxon>
    </lineage>
</organism>
<keyword evidence="5 8" id="KW-0418">Kinase</keyword>
<keyword evidence="3 8" id="KW-0808">Transferase</keyword>
<evidence type="ECO:0000256" key="8">
    <source>
        <dbReference type="HAMAP-Rule" id="MF_00376"/>
    </source>
</evidence>
<evidence type="ECO:0000256" key="9">
    <source>
        <dbReference type="NCBIfam" id="TIGR00152"/>
    </source>
</evidence>
<evidence type="ECO:0000256" key="3">
    <source>
        <dbReference type="ARBA" id="ARBA00022679"/>
    </source>
</evidence>
<dbReference type="GO" id="GO:0015937">
    <property type="term" value="P:coenzyme A biosynthetic process"/>
    <property type="evidence" value="ECO:0007669"/>
    <property type="project" value="UniProtKB-UniRule"/>
</dbReference>
<dbReference type="RefSeq" id="WP_102521136.1">
    <property type="nucleotide sequence ID" value="NZ_LT960611.1"/>
</dbReference>
<evidence type="ECO:0000256" key="7">
    <source>
        <dbReference type="ARBA" id="ARBA00022993"/>
    </source>
</evidence>
<comment type="pathway">
    <text evidence="8">Cofactor biosynthesis; coenzyme A biosynthesis; CoA from (R)-pantothenate: step 5/5.</text>
</comment>
<comment type="similarity">
    <text evidence="1 8">Belongs to the CoaE family.</text>
</comment>
<comment type="subcellular location">
    <subcellularLocation>
        <location evidence="8">Cytoplasm</location>
    </subcellularLocation>
</comment>
<dbReference type="CDD" id="cd02022">
    <property type="entry name" value="DPCK"/>
    <property type="match status" value="1"/>
</dbReference>
<sequence length="199" mass="22711">MALIIGLTGGISSGKTTVADLFKQHFDIDLVDADIIARQVVEPQSDGLKAIEQHFGSSVIAKDGTLDRVKLREHIFSSEQEKQWLNSLLHPLIRQQMQQEIKRVRSPYALLVVPLLIENQLQSMVDRILVIDVQTQTQIQRTMQRDHVSEQQVRSILASQISRDERLSHADDVIDNSYSNDELFPQITKLHQKYLAMCD</sequence>
<evidence type="ECO:0000313" key="10">
    <source>
        <dbReference type="EMBL" id="SON48228.1"/>
    </source>
</evidence>
<dbReference type="HAMAP" id="MF_00376">
    <property type="entry name" value="Dephospho_CoA_kinase"/>
    <property type="match status" value="1"/>
</dbReference>
<evidence type="ECO:0000313" key="11">
    <source>
        <dbReference type="Proteomes" id="UP000235828"/>
    </source>
</evidence>
<dbReference type="KEGG" id="vta:A0249"/>
<dbReference type="InterPro" id="IPR027417">
    <property type="entry name" value="P-loop_NTPase"/>
</dbReference>
<keyword evidence="11" id="KW-1185">Reference proteome</keyword>
<evidence type="ECO:0000256" key="6">
    <source>
        <dbReference type="ARBA" id="ARBA00022840"/>
    </source>
</evidence>
<protein>
    <recommendedName>
        <fullName evidence="8 9">Dephospho-CoA kinase</fullName>
        <ecNumber evidence="8 9">2.7.1.24</ecNumber>
    </recommendedName>
    <alternativeName>
        <fullName evidence="8">Dephosphocoenzyme A kinase</fullName>
    </alternativeName>
</protein>
<keyword evidence="4 8" id="KW-0547">Nucleotide-binding</keyword>
<dbReference type="PANTHER" id="PTHR10695">
    <property type="entry name" value="DEPHOSPHO-COA KINASE-RELATED"/>
    <property type="match status" value="1"/>
</dbReference>
<evidence type="ECO:0000256" key="5">
    <source>
        <dbReference type="ARBA" id="ARBA00022777"/>
    </source>
</evidence>
<keyword evidence="6 8" id="KW-0067">ATP-binding</keyword>
<proteinExistence type="inferred from homology"/>
<dbReference type="NCBIfam" id="TIGR00152">
    <property type="entry name" value="dephospho-CoA kinase"/>
    <property type="match status" value="1"/>
</dbReference>
<dbReference type="PROSITE" id="PS51219">
    <property type="entry name" value="DPCK"/>
    <property type="match status" value="1"/>
</dbReference>